<dbReference type="Gene3D" id="1.10.510.10">
    <property type="entry name" value="Transferase(Phosphotransferase) domain 1"/>
    <property type="match status" value="1"/>
</dbReference>
<dbReference type="InterPro" id="IPR050117">
    <property type="entry name" value="MAPK"/>
</dbReference>
<comment type="cofactor">
    <cofactor evidence="8">
        <name>Mg(2+)</name>
        <dbReference type="ChEBI" id="CHEBI:18420"/>
    </cofactor>
</comment>
<keyword evidence="2 8" id="KW-0808">Transferase</keyword>
<dbReference type="Gene3D" id="3.30.200.20">
    <property type="entry name" value="Phosphorylase Kinase, domain 1"/>
    <property type="match status" value="1"/>
</dbReference>
<feature type="domain" description="Protein kinase" evidence="10">
    <location>
        <begin position="21"/>
        <end position="308"/>
    </location>
</feature>
<keyword evidence="4 8" id="KW-0418">Kinase</keyword>
<comment type="activity regulation">
    <text evidence="8">Activated by threonine and tyrosine phosphorylation.</text>
</comment>
<dbReference type="Pfam" id="PF00069">
    <property type="entry name" value="Pkinase"/>
    <property type="match status" value="1"/>
</dbReference>
<dbReference type="PANTHER" id="PTHR24055">
    <property type="entry name" value="MITOGEN-ACTIVATED PROTEIN KINASE"/>
    <property type="match status" value="1"/>
</dbReference>
<dbReference type="FunFam" id="3.30.200.20:FF:001058">
    <property type="entry name" value="Mitogen-activated protein kinase"/>
    <property type="match status" value="1"/>
</dbReference>
<evidence type="ECO:0000256" key="2">
    <source>
        <dbReference type="ARBA" id="ARBA00022679"/>
    </source>
</evidence>
<dbReference type="AlphaFoldDB" id="A0A7S1KQP0"/>
<dbReference type="InterPro" id="IPR008271">
    <property type="entry name" value="Ser/Thr_kinase_AS"/>
</dbReference>
<dbReference type="SUPFAM" id="SSF56112">
    <property type="entry name" value="Protein kinase-like (PK-like)"/>
    <property type="match status" value="1"/>
</dbReference>
<feature type="region of interest" description="Disordered" evidence="9">
    <location>
        <begin position="350"/>
        <end position="394"/>
    </location>
</feature>
<evidence type="ECO:0000256" key="7">
    <source>
        <dbReference type="RuleBase" id="RU000304"/>
    </source>
</evidence>
<evidence type="ECO:0000256" key="6">
    <source>
        <dbReference type="PROSITE-ProRule" id="PRU10141"/>
    </source>
</evidence>
<keyword evidence="8" id="KW-0460">Magnesium</keyword>
<dbReference type="GO" id="GO:0004707">
    <property type="term" value="F:MAP kinase activity"/>
    <property type="evidence" value="ECO:0007669"/>
    <property type="project" value="UniProtKB-EC"/>
</dbReference>
<dbReference type="InterPro" id="IPR003527">
    <property type="entry name" value="MAP_kinase_CS"/>
</dbReference>
<keyword evidence="5 6" id="KW-0067">ATP-binding</keyword>
<dbReference type="InterPro" id="IPR011009">
    <property type="entry name" value="Kinase-like_dom_sf"/>
</dbReference>
<evidence type="ECO:0000256" key="5">
    <source>
        <dbReference type="ARBA" id="ARBA00022840"/>
    </source>
</evidence>
<dbReference type="PROSITE" id="PS01351">
    <property type="entry name" value="MAPK"/>
    <property type="match status" value="1"/>
</dbReference>
<evidence type="ECO:0000256" key="3">
    <source>
        <dbReference type="ARBA" id="ARBA00022741"/>
    </source>
</evidence>
<dbReference type="PROSITE" id="PS50011">
    <property type="entry name" value="PROTEIN_KINASE_DOM"/>
    <property type="match status" value="1"/>
</dbReference>
<organism evidence="11">
    <name type="scientific">Percolomonas cosmopolitus</name>
    <dbReference type="NCBI Taxonomy" id="63605"/>
    <lineage>
        <taxon>Eukaryota</taxon>
        <taxon>Discoba</taxon>
        <taxon>Heterolobosea</taxon>
        <taxon>Tetramitia</taxon>
        <taxon>Eutetramitia</taxon>
        <taxon>Percolomonadidae</taxon>
        <taxon>Percolomonas</taxon>
    </lineage>
</organism>
<dbReference type="InterPro" id="IPR017441">
    <property type="entry name" value="Protein_kinase_ATP_BS"/>
</dbReference>
<evidence type="ECO:0000256" key="8">
    <source>
        <dbReference type="RuleBase" id="RU361165"/>
    </source>
</evidence>
<evidence type="ECO:0000313" key="11">
    <source>
        <dbReference type="EMBL" id="CAD9082265.1"/>
    </source>
</evidence>
<dbReference type="InterPro" id="IPR000719">
    <property type="entry name" value="Prot_kinase_dom"/>
</dbReference>
<dbReference type="PROSITE" id="PS00107">
    <property type="entry name" value="PROTEIN_KINASE_ATP"/>
    <property type="match status" value="1"/>
</dbReference>
<evidence type="ECO:0000256" key="1">
    <source>
        <dbReference type="ARBA" id="ARBA00022527"/>
    </source>
</evidence>
<feature type="compositionally biased region" description="Polar residues" evidence="9">
    <location>
        <begin position="366"/>
        <end position="380"/>
    </location>
</feature>
<dbReference type="FunFam" id="1.10.510.10:FF:000238">
    <property type="entry name" value="Mitogen-activated protein kinase"/>
    <property type="match status" value="1"/>
</dbReference>
<name>A0A7S1KQP0_9EUKA</name>
<protein>
    <recommendedName>
        <fullName evidence="8">Mitogen-activated protein kinase</fullName>
        <ecNumber evidence="8">2.7.11.24</ecNumber>
    </recommendedName>
</protein>
<dbReference type="GO" id="GO:0005524">
    <property type="term" value="F:ATP binding"/>
    <property type="evidence" value="ECO:0007669"/>
    <property type="project" value="UniProtKB-UniRule"/>
</dbReference>
<keyword evidence="3 6" id="KW-0547">Nucleotide-binding</keyword>
<feature type="compositionally biased region" description="Low complexity" evidence="9">
    <location>
        <begin position="381"/>
        <end position="394"/>
    </location>
</feature>
<evidence type="ECO:0000256" key="4">
    <source>
        <dbReference type="ARBA" id="ARBA00022777"/>
    </source>
</evidence>
<dbReference type="EMBL" id="HBGD01006625">
    <property type="protein sequence ID" value="CAD9082265.1"/>
    <property type="molecule type" value="Transcribed_RNA"/>
</dbReference>
<proteinExistence type="inferred from homology"/>
<feature type="binding site" evidence="6">
    <location>
        <position position="50"/>
    </location>
    <ligand>
        <name>ATP</name>
        <dbReference type="ChEBI" id="CHEBI:30616"/>
    </ligand>
</feature>
<sequence length="394" mass="45468">MTSSSSTSSKKKVDSHILRKYELSEIIGEGAYGIVWKATEKKTRKVVALKKVFDAFRNSTDSQRTYREVMLLLNLSHTNIVKLNNVYRAKNDLDFYMIFEYIESNLHSVIRAGILEEIHQRYIIYQLCKVLKYLHAGHLIHRDIKPANILIDTHCKLTLADFGLARTIKSLGAKDTVFTEYIASRWWRAPEILTGCKQYAPAVDMWAVGCVLGEMILGKPLFRGTSTVNQLQRILQYIPKPTQTEINSIDSDHLDSMLKMMHLDEESKPLTDLLPRASKECIDFVQKLLIFDPAKRMTAEDTLKHPYLAEFHKTSSETVMSKDIRLYYNDDVRYKTNDYRERLYHVIRQLRRKRRKKQEAAKKSNDATTNGTSASSTQRMSSTGVTSSSRRVKK</sequence>
<gene>
    <name evidence="11" type="ORF">PCOS0759_LOCUS5505</name>
</gene>
<accession>A0A7S1KQP0</accession>
<dbReference type="EC" id="2.7.11.24" evidence="8"/>
<keyword evidence="1 7" id="KW-0723">Serine/threonine-protein kinase</keyword>
<dbReference type="SMART" id="SM00220">
    <property type="entry name" value="S_TKc"/>
    <property type="match status" value="1"/>
</dbReference>
<evidence type="ECO:0000259" key="10">
    <source>
        <dbReference type="PROSITE" id="PS50011"/>
    </source>
</evidence>
<reference evidence="11" key="1">
    <citation type="submission" date="2021-01" db="EMBL/GenBank/DDBJ databases">
        <authorList>
            <person name="Corre E."/>
            <person name="Pelletier E."/>
            <person name="Niang G."/>
            <person name="Scheremetjew M."/>
            <person name="Finn R."/>
            <person name="Kale V."/>
            <person name="Holt S."/>
            <person name="Cochrane G."/>
            <person name="Meng A."/>
            <person name="Brown T."/>
            <person name="Cohen L."/>
        </authorList>
    </citation>
    <scope>NUCLEOTIDE SEQUENCE</scope>
    <source>
        <strain evidence="11">WS</strain>
    </source>
</reference>
<evidence type="ECO:0000256" key="9">
    <source>
        <dbReference type="SAM" id="MobiDB-lite"/>
    </source>
</evidence>
<comment type="catalytic activity">
    <reaction evidence="8">
        <text>L-threonyl-[protein] + ATP = O-phospho-L-threonyl-[protein] + ADP + H(+)</text>
        <dbReference type="Rhea" id="RHEA:46608"/>
        <dbReference type="Rhea" id="RHEA-COMP:11060"/>
        <dbReference type="Rhea" id="RHEA-COMP:11605"/>
        <dbReference type="ChEBI" id="CHEBI:15378"/>
        <dbReference type="ChEBI" id="CHEBI:30013"/>
        <dbReference type="ChEBI" id="CHEBI:30616"/>
        <dbReference type="ChEBI" id="CHEBI:61977"/>
        <dbReference type="ChEBI" id="CHEBI:456216"/>
        <dbReference type="EC" id="2.7.11.24"/>
    </reaction>
</comment>
<comment type="similarity">
    <text evidence="8">Belongs to the protein kinase superfamily. Ser/Thr protein kinase family. MAP kinase subfamily.</text>
</comment>
<dbReference type="PROSITE" id="PS00108">
    <property type="entry name" value="PROTEIN_KINASE_ST"/>
    <property type="match status" value="1"/>
</dbReference>